<feature type="transmembrane region" description="Helical" evidence="1">
    <location>
        <begin position="233"/>
        <end position="256"/>
    </location>
</feature>
<evidence type="ECO:0000256" key="1">
    <source>
        <dbReference type="SAM" id="Phobius"/>
    </source>
</evidence>
<evidence type="ECO:0000313" key="2">
    <source>
        <dbReference type="EMBL" id="KAJ7650703.1"/>
    </source>
</evidence>
<gene>
    <name evidence="2" type="ORF">FB45DRAFT_888553</name>
</gene>
<keyword evidence="1" id="KW-0472">Membrane</keyword>
<dbReference type="Proteomes" id="UP001221142">
    <property type="component" value="Unassembled WGS sequence"/>
</dbReference>
<organism evidence="2 3">
    <name type="scientific">Roridomyces roridus</name>
    <dbReference type="NCBI Taxonomy" id="1738132"/>
    <lineage>
        <taxon>Eukaryota</taxon>
        <taxon>Fungi</taxon>
        <taxon>Dikarya</taxon>
        <taxon>Basidiomycota</taxon>
        <taxon>Agaricomycotina</taxon>
        <taxon>Agaricomycetes</taxon>
        <taxon>Agaricomycetidae</taxon>
        <taxon>Agaricales</taxon>
        <taxon>Marasmiineae</taxon>
        <taxon>Mycenaceae</taxon>
        <taxon>Roridomyces</taxon>
    </lineage>
</organism>
<name>A0AAD7CJX3_9AGAR</name>
<feature type="transmembrane region" description="Helical" evidence="1">
    <location>
        <begin position="32"/>
        <end position="57"/>
    </location>
</feature>
<keyword evidence="3" id="KW-1185">Reference proteome</keyword>
<dbReference type="AlphaFoldDB" id="A0AAD7CJX3"/>
<accession>A0AAD7CJX3</accession>
<proteinExistence type="predicted"/>
<dbReference type="EMBL" id="JARKIF010000001">
    <property type="protein sequence ID" value="KAJ7650703.1"/>
    <property type="molecule type" value="Genomic_DNA"/>
</dbReference>
<feature type="transmembrane region" description="Helical" evidence="1">
    <location>
        <begin position="192"/>
        <end position="213"/>
    </location>
</feature>
<protein>
    <submittedName>
        <fullName evidence="2">Uncharacterized protein</fullName>
    </submittedName>
</protein>
<feature type="transmembrane region" description="Helical" evidence="1">
    <location>
        <begin position="69"/>
        <end position="96"/>
    </location>
</feature>
<keyword evidence="1" id="KW-1133">Transmembrane helix</keyword>
<reference evidence="2" key="1">
    <citation type="submission" date="2023-03" db="EMBL/GenBank/DDBJ databases">
        <title>Massive genome expansion in bonnet fungi (Mycena s.s.) driven by repeated elements and novel gene families across ecological guilds.</title>
        <authorList>
            <consortium name="Lawrence Berkeley National Laboratory"/>
            <person name="Harder C.B."/>
            <person name="Miyauchi S."/>
            <person name="Viragh M."/>
            <person name="Kuo A."/>
            <person name="Thoen E."/>
            <person name="Andreopoulos B."/>
            <person name="Lu D."/>
            <person name="Skrede I."/>
            <person name="Drula E."/>
            <person name="Henrissat B."/>
            <person name="Morin E."/>
            <person name="Kohler A."/>
            <person name="Barry K."/>
            <person name="LaButti K."/>
            <person name="Morin E."/>
            <person name="Salamov A."/>
            <person name="Lipzen A."/>
            <person name="Mereny Z."/>
            <person name="Hegedus B."/>
            <person name="Baldrian P."/>
            <person name="Stursova M."/>
            <person name="Weitz H."/>
            <person name="Taylor A."/>
            <person name="Grigoriev I.V."/>
            <person name="Nagy L.G."/>
            <person name="Martin F."/>
            <person name="Kauserud H."/>
        </authorList>
    </citation>
    <scope>NUCLEOTIDE SEQUENCE</scope>
    <source>
        <strain evidence="2">9284</strain>
    </source>
</reference>
<feature type="transmembrane region" description="Helical" evidence="1">
    <location>
        <begin position="268"/>
        <end position="286"/>
    </location>
</feature>
<comment type="caution">
    <text evidence="2">The sequence shown here is derived from an EMBL/GenBank/DDBJ whole genome shotgun (WGS) entry which is preliminary data.</text>
</comment>
<sequence>MTGHCIKDLVWYSRSSRSRKMGDQVLPLERSWYIGNCIFAILYGIQLCMAFMSAYFLSTSSKTDNSRCFYIIYSSILLVLITIAMSCNLFFGQMMWIEHRDVPGGPVEFFSDNIAAWYNTFGTAADVTADVLSNAMMLYRCYVFWSGSTHYIVAFPALLFLAATAMGIVSTIQSGLPGGDWFGSGVSLGTPWLVLTLVFNVVTTSMISFRLFLVSRTMRSVLSKERAQLYTGVIAILVESALPFTLLGIVYVVLYIRSDPESLALADIWGAFVALSPQAIILRVAMGSAWSRKTVTQFGSASSHTNTAVVFGTGSGPTPAGIALQTFNQESKASTGAFPVTSKVPASVFDV</sequence>
<feature type="transmembrane region" description="Helical" evidence="1">
    <location>
        <begin position="151"/>
        <end position="172"/>
    </location>
</feature>
<keyword evidence="1" id="KW-0812">Transmembrane</keyword>
<evidence type="ECO:0000313" key="3">
    <source>
        <dbReference type="Proteomes" id="UP001221142"/>
    </source>
</evidence>